<comment type="caution">
    <text evidence="1">The sequence shown here is derived from an EMBL/GenBank/DDBJ whole genome shotgun (WGS) entry which is preliminary data.</text>
</comment>
<proteinExistence type="predicted"/>
<dbReference type="AlphaFoldDB" id="A0A3M7QN42"/>
<reference evidence="1 2" key="1">
    <citation type="journal article" date="2018" name="Sci. Rep.">
        <title>Genomic signatures of local adaptation to the degree of environmental predictability in rotifers.</title>
        <authorList>
            <person name="Franch-Gras L."/>
            <person name="Hahn C."/>
            <person name="Garcia-Roger E.M."/>
            <person name="Carmona M.J."/>
            <person name="Serra M."/>
            <person name="Gomez A."/>
        </authorList>
    </citation>
    <scope>NUCLEOTIDE SEQUENCE [LARGE SCALE GENOMIC DNA]</scope>
    <source>
        <strain evidence="1">HYR1</strain>
    </source>
</reference>
<gene>
    <name evidence="1" type="ORF">BpHYR1_018953</name>
</gene>
<name>A0A3M7QN42_BRAPC</name>
<keyword evidence="2" id="KW-1185">Reference proteome</keyword>
<dbReference type="Proteomes" id="UP000276133">
    <property type="component" value="Unassembled WGS sequence"/>
</dbReference>
<dbReference type="OrthoDB" id="10157772at2759"/>
<protein>
    <submittedName>
        <fullName evidence="1">Uncharacterized protein</fullName>
    </submittedName>
</protein>
<evidence type="ECO:0000313" key="1">
    <source>
        <dbReference type="EMBL" id="RNA12693.1"/>
    </source>
</evidence>
<accession>A0A3M7QN42</accession>
<organism evidence="1 2">
    <name type="scientific">Brachionus plicatilis</name>
    <name type="common">Marine rotifer</name>
    <name type="synonym">Brachionus muelleri</name>
    <dbReference type="NCBI Taxonomy" id="10195"/>
    <lineage>
        <taxon>Eukaryota</taxon>
        <taxon>Metazoa</taxon>
        <taxon>Spiralia</taxon>
        <taxon>Gnathifera</taxon>
        <taxon>Rotifera</taxon>
        <taxon>Eurotatoria</taxon>
        <taxon>Monogononta</taxon>
        <taxon>Pseudotrocha</taxon>
        <taxon>Ploima</taxon>
        <taxon>Brachionidae</taxon>
        <taxon>Brachionus</taxon>
    </lineage>
</organism>
<evidence type="ECO:0000313" key="2">
    <source>
        <dbReference type="Proteomes" id="UP000276133"/>
    </source>
</evidence>
<sequence>MTIFGSCLLCDRLVTYYVTSDFMSIWRPKKFSKIPSEAPMASEATHSAVLKVLGKHKNPIACPECEQLMKNERK</sequence>
<dbReference type="EMBL" id="REGN01005631">
    <property type="protein sequence ID" value="RNA12693.1"/>
    <property type="molecule type" value="Genomic_DNA"/>
</dbReference>